<name>A0A7W6NZ05_9SPHN</name>
<evidence type="ECO:0000256" key="1">
    <source>
        <dbReference type="SAM" id="Phobius"/>
    </source>
</evidence>
<dbReference type="AlphaFoldDB" id="A0A7W6NZ05"/>
<dbReference type="Proteomes" id="UP000557392">
    <property type="component" value="Unassembled WGS sequence"/>
</dbReference>
<keyword evidence="1" id="KW-0812">Transmembrane</keyword>
<keyword evidence="1" id="KW-1133">Transmembrane helix</keyword>
<sequence>MKERATQAAQRYDTSIDRAGLALGAGSAFAGLIVLALLVLGGKRDPLSLMGGWLIGSLIAGIAITAVGGPLWLVMHVAGLRRAHHAALVGAVTALAIFVGAQTYGFGLFEMPPMDNRALLFRWISAVASSGILALFAAGTAALMWRIAYRPEA</sequence>
<dbReference type="EMBL" id="JACIEH010000004">
    <property type="protein sequence ID" value="MBB4100868.1"/>
    <property type="molecule type" value="Genomic_DNA"/>
</dbReference>
<reference evidence="2 3" key="1">
    <citation type="submission" date="2020-08" db="EMBL/GenBank/DDBJ databases">
        <title>Genomic Encyclopedia of Type Strains, Phase IV (KMG-IV): sequencing the most valuable type-strain genomes for metagenomic binning, comparative biology and taxonomic classification.</title>
        <authorList>
            <person name="Goeker M."/>
        </authorList>
    </citation>
    <scope>NUCLEOTIDE SEQUENCE [LARGE SCALE GENOMIC DNA]</scope>
    <source>
        <strain evidence="2 3">DSM 101806</strain>
    </source>
</reference>
<accession>A0A7W6NZ05</accession>
<keyword evidence="1" id="KW-0472">Membrane</keyword>
<evidence type="ECO:0000313" key="2">
    <source>
        <dbReference type="EMBL" id="MBB4100868.1"/>
    </source>
</evidence>
<evidence type="ECO:0000313" key="3">
    <source>
        <dbReference type="Proteomes" id="UP000557392"/>
    </source>
</evidence>
<feature type="transmembrane region" description="Helical" evidence="1">
    <location>
        <begin position="21"/>
        <end position="41"/>
    </location>
</feature>
<gene>
    <name evidence="2" type="ORF">GGR46_004457</name>
</gene>
<dbReference type="RefSeq" id="WP_184000229.1">
    <property type="nucleotide sequence ID" value="NZ_JACIEH010000004.1"/>
</dbReference>
<comment type="caution">
    <text evidence="2">The sequence shown here is derived from an EMBL/GenBank/DDBJ whole genome shotgun (WGS) entry which is preliminary data.</text>
</comment>
<organism evidence="2 3">
    <name type="scientific">Sphingomonas kyeonggiensis</name>
    <dbReference type="NCBI Taxonomy" id="1268553"/>
    <lineage>
        <taxon>Bacteria</taxon>
        <taxon>Pseudomonadati</taxon>
        <taxon>Pseudomonadota</taxon>
        <taxon>Alphaproteobacteria</taxon>
        <taxon>Sphingomonadales</taxon>
        <taxon>Sphingomonadaceae</taxon>
        <taxon>Sphingomonas</taxon>
    </lineage>
</organism>
<protein>
    <submittedName>
        <fullName evidence="2">Uncharacterized protein</fullName>
    </submittedName>
</protein>
<feature type="transmembrane region" description="Helical" evidence="1">
    <location>
        <begin position="53"/>
        <end position="74"/>
    </location>
</feature>
<feature type="transmembrane region" description="Helical" evidence="1">
    <location>
        <begin position="86"/>
        <end position="109"/>
    </location>
</feature>
<feature type="transmembrane region" description="Helical" evidence="1">
    <location>
        <begin position="121"/>
        <end position="145"/>
    </location>
</feature>
<proteinExistence type="predicted"/>
<keyword evidence="3" id="KW-1185">Reference proteome</keyword>